<dbReference type="EMBL" id="CAXKWB010016189">
    <property type="protein sequence ID" value="CAL4115688.1"/>
    <property type="molecule type" value="Genomic_DNA"/>
</dbReference>
<organism evidence="1 2">
    <name type="scientific">Meganyctiphanes norvegica</name>
    <name type="common">Northern krill</name>
    <name type="synonym">Thysanopoda norvegica</name>
    <dbReference type="NCBI Taxonomy" id="48144"/>
    <lineage>
        <taxon>Eukaryota</taxon>
        <taxon>Metazoa</taxon>
        <taxon>Ecdysozoa</taxon>
        <taxon>Arthropoda</taxon>
        <taxon>Crustacea</taxon>
        <taxon>Multicrustacea</taxon>
        <taxon>Malacostraca</taxon>
        <taxon>Eumalacostraca</taxon>
        <taxon>Eucarida</taxon>
        <taxon>Euphausiacea</taxon>
        <taxon>Euphausiidae</taxon>
        <taxon>Meganyctiphanes</taxon>
    </lineage>
</organism>
<dbReference type="Proteomes" id="UP001497623">
    <property type="component" value="Unassembled WGS sequence"/>
</dbReference>
<sequence length="104" mass="12468">MMDDRAAVRPWKKAQGVFSVLNGRFHRKCKFLHQFLNVFDPDGEAVQLYWNEINRTFYEVQGMVFRYLQSDDVSEHFKPSQDLRDMKKMISEIFLCMHNSNVIF</sequence>
<feature type="non-terminal residue" evidence="1">
    <location>
        <position position="104"/>
    </location>
</feature>
<comment type="caution">
    <text evidence="1">The sequence shown here is derived from an EMBL/GenBank/DDBJ whole genome shotgun (WGS) entry which is preliminary data.</text>
</comment>
<reference evidence="1 2" key="1">
    <citation type="submission" date="2024-05" db="EMBL/GenBank/DDBJ databases">
        <authorList>
            <person name="Wallberg A."/>
        </authorList>
    </citation>
    <scope>NUCLEOTIDE SEQUENCE [LARGE SCALE GENOMIC DNA]</scope>
</reference>
<protein>
    <submittedName>
        <fullName evidence="1">Uncharacterized protein</fullName>
    </submittedName>
</protein>
<gene>
    <name evidence="1" type="ORF">MNOR_LOCUS20717</name>
</gene>
<name>A0AAV2R4U7_MEGNR</name>
<evidence type="ECO:0000313" key="1">
    <source>
        <dbReference type="EMBL" id="CAL4115688.1"/>
    </source>
</evidence>
<evidence type="ECO:0000313" key="2">
    <source>
        <dbReference type="Proteomes" id="UP001497623"/>
    </source>
</evidence>
<accession>A0AAV2R4U7</accession>
<keyword evidence="2" id="KW-1185">Reference proteome</keyword>
<proteinExistence type="predicted"/>
<dbReference type="AlphaFoldDB" id="A0AAV2R4U7"/>